<dbReference type="EMBL" id="JAFBBU010000001">
    <property type="protein sequence ID" value="MBM7471123.1"/>
    <property type="molecule type" value="Genomic_DNA"/>
</dbReference>
<dbReference type="RefSeq" id="WP_205106900.1">
    <property type="nucleotide sequence ID" value="NZ_BAAAHT010000017.1"/>
</dbReference>
<evidence type="ECO:0000256" key="1">
    <source>
        <dbReference type="ARBA" id="ARBA00023015"/>
    </source>
</evidence>
<protein>
    <submittedName>
        <fullName evidence="6">DNA-binding GntR family transcriptional regulator</fullName>
    </submittedName>
</protein>
<sequence length="236" mass="25805">MERSLGTTGRVSLSQRVTTDLRRDIVSGRFQQGERLTEARLSELYGVSRIPVREALRAMESEGFVIVKSYTERIVATITFEDRQVIHEMRVAVESRAAERAAENLDAAGRQKLVETLSLGMAAVARGDYDTVSHINSLLHGAIAEASGSPMLASFFSQLGAMVTWTDSDVPKRRAITSWMEHADIVGSIIASDGAAARQKMVAHLGEVAKHVRQSTMTDDAERAVHADRPDATRLG</sequence>
<feature type="compositionally biased region" description="Basic and acidic residues" evidence="4">
    <location>
        <begin position="220"/>
        <end position="236"/>
    </location>
</feature>
<feature type="region of interest" description="Disordered" evidence="4">
    <location>
        <begin position="214"/>
        <end position="236"/>
    </location>
</feature>
<organism evidence="6 7">
    <name type="scientific">Subtercola frigoramans</name>
    <dbReference type="NCBI Taxonomy" id="120298"/>
    <lineage>
        <taxon>Bacteria</taxon>
        <taxon>Bacillati</taxon>
        <taxon>Actinomycetota</taxon>
        <taxon>Actinomycetes</taxon>
        <taxon>Micrococcales</taxon>
        <taxon>Microbacteriaceae</taxon>
        <taxon>Subtercola</taxon>
    </lineage>
</organism>
<evidence type="ECO:0000313" key="6">
    <source>
        <dbReference type="EMBL" id="MBM7471123.1"/>
    </source>
</evidence>
<evidence type="ECO:0000259" key="5">
    <source>
        <dbReference type="PROSITE" id="PS50949"/>
    </source>
</evidence>
<dbReference type="SMART" id="SM00895">
    <property type="entry name" value="FCD"/>
    <property type="match status" value="1"/>
</dbReference>
<dbReference type="InterPro" id="IPR036388">
    <property type="entry name" value="WH-like_DNA-bd_sf"/>
</dbReference>
<dbReference type="InterPro" id="IPR008920">
    <property type="entry name" value="TF_FadR/GntR_C"/>
</dbReference>
<dbReference type="SMART" id="SM00345">
    <property type="entry name" value="HTH_GNTR"/>
    <property type="match status" value="1"/>
</dbReference>
<dbReference type="Pfam" id="PF00392">
    <property type="entry name" value="GntR"/>
    <property type="match status" value="1"/>
</dbReference>
<dbReference type="Proteomes" id="UP000776164">
    <property type="component" value="Unassembled WGS sequence"/>
</dbReference>
<evidence type="ECO:0000256" key="2">
    <source>
        <dbReference type="ARBA" id="ARBA00023125"/>
    </source>
</evidence>
<dbReference type="SUPFAM" id="SSF46785">
    <property type="entry name" value="Winged helix' DNA-binding domain"/>
    <property type="match status" value="1"/>
</dbReference>
<dbReference type="PRINTS" id="PR00035">
    <property type="entry name" value="HTHGNTR"/>
</dbReference>
<dbReference type="InterPro" id="IPR000524">
    <property type="entry name" value="Tscrpt_reg_HTH_GntR"/>
</dbReference>
<dbReference type="Pfam" id="PF07729">
    <property type="entry name" value="FCD"/>
    <property type="match status" value="1"/>
</dbReference>
<proteinExistence type="predicted"/>
<keyword evidence="3" id="KW-0804">Transcription</keyword>
<dbReference type="SUPFAM" id="SSF48008">
    <property type="entry name" value="GntR ligand-binding domain-like"/>
    <property type="match status" value="1"/>
</dbReference>
<keyword evidence="1" id="KW-0805">Transcription regulation</keyword>
<name>A0ABS2L248_9MICO</name>
<comment type="caution">
    <text evidence="6">The sequence shown here is derived from an EMBL/GenBank/DDBJ whole genome shotgun (WGS) entry which is preliminary data.</text>
</comment>
<keyword evidence="7" id="KW-1185">Reference proteome</keyword>
<accession>A0ABS2L248</accession>
<dbReference type="GO" id="GO:0003677">
    <property type="term" value="F:DNA binding"/>
    <property type="evidence" value="ECO:0007669"/>
    <property type="project" value="UniProtKB-KW"/>
</dbReference>
<dbReference type="PANTHER" id="PTHR43537:SF24">
    <property type="entry name" value="GLUCONATE OPERON TRANSCRIPTIONAL REPRESSOR"/>
    <property type="match status" value="1"/>
</dbReference>
<dbReference type="InterPro" id="IPR036390">
    <property type="entry name" value="WH_DNA-bd_sf"/>
</dbReference>
<dbReference type="Gene3D" id="1.20.120.530">
    <property type="entry name" value="GntR ligand-binding domain-like"/>
    <property type="match status" value="1"/>
</dbReference>
<feature type="domain" description="HTH gntR-type" evidence="5">
    <location>
        <begin position="11"/>
        <end position="78"/>
    </location>
</feature>
<reference evidence="6 7" key="1">
    <citation type="submission" date="2021-01" db="EMBL/GenBank/DDBJ databases">
        <title>Sequencing the genomes of 1000 actinobacteria strains.</title>
        <authorList>
            <person name="Klenk H.-P."/>
        </authorList>
    </citation>
    <scope>NUCLEOTIDE SEQUENCE [LARGE SCALE GENOMIC DNA]</scope>
    <source>
        <strain evidence="6 7">DSM 13057</strain>
    </source>
</reference>
<dbReference type="PANTHER" id="PTHR43537">
    <property type="entry name" value="TRANSCRIPTIONAL REGULATOR, GNTR FAMILY"/>
    <property type="match status" value="1"/>
</dbReference>
<dbReference type="CDD" id="cd07377">
    <property type="entry name" value="WHTH_GntR"/>
    <property type="match status" value="1"/>
</dbReference>
<dbReference type="PROSITE" id="PS50949">
    <property type="entry name" value="HTH_GNTR"/>
    <property type="match status" value="1"/>
</dbReference>
<keyword evidence="2 6" id="KW-0238">DNA-binding</keyword>
<gene>
    <name evidence="6" type="ORF">JOE66_000757</name>
</gene>
<dbReference type="Gene3D" id="1.10.10.10">
    <property type="entry name" value="Winged helix-like DNA-binding domain superfamily/Winged helix DNA-binding domain"/>
    <property type="match status" value="1"/>
</dbReference>
<dbReference type="InterPro" id="IPR011711">
    <property type="entry name" value="GntR_C"/>
</dbReference>
<evidence type="ECO:0000313" key="7">
    <source>
        <dbReference type="Proteomes" id="UP000776164"/>
    </source>
</evidence>
<evidence type="ECO:0000256" key="4">
    <source>
        <dbReference type="SAM" id="MobiDB-lite"/>
    </source>
</evidence>
<evidence type="ECO:0000256" key="3">
    <source>
        <dbReference type="ARBA" id="ARBA00023163"/>
    </source>
</evidence>